<evidence type="ECO:0000256" key="1">
    <source>
        <dbReference type="ARBA" id="ARBA00004651"/>
    </source>
</evidence>
<reference evidence="11" key="1">
    <citation type="journal article" date="2023" name="Mol. Biol. Evol.">
        <title>Third-Generation Sequencing Reveals the Adaptive Role of the Epigenome in Three Deep-Sea Polychaetes.</title>
        <authorList>
            <person name="Perez M."/>
            <person name="Aroh O."/>
            <person name="Sun Y."/>
            <person name="Lan Y."/>
            <person name="Juniper S.K."/>
            <person name="Young C.R."/>
            <person name="Angers B."/>
            <person name="Qian P.Y."/>
        </authorList>
    </citation>
    <scope>NUCLEOTIDE SEQUENCE</scope>
    <source>
        <strain evidence="11">P08H-3</strain>
    </source>
</reference>
<feature type="transmembrane region" description="Helical" evidence="9">
    <location>
        <begin position="103"/>
        <end position="120"/>
    </location>
</feature>
<dbReference type="GO" id="GO:0004993">
    <property type="term" value="F:G protein-coupled serotonin receptor activity"/>
    <property type="evidence" value="ECO:0007669"/>
    <property type="project" value="TreeGrafter"/>
</dbReference>
<evidence type="ECO:0000256" key="8">
    <source>
        <dbReference type="ARBA" id="ARBA00023224"/>
    </source>
</evidence>
<evidence type="ECO:0000313" key="11">
    <source>
        <dbReference type="EMBL" id="KAK2148938.1"/>
    </source>
</evidence>
<feature type="transmembrane region" description="Helical" evidence="9">
    <location>
        <begin position="20"/>
        <end position="49"/>
    </location>
</feature>
<evidence type="ECO:0000256" key="9">
    <source>
        <dbReference type="SAM" id="Phobius"/>
    </source>
</evidence>
<proteinExistence type="predicted"/>
<evidence type="ECO:0000256" key="2">
    <source>
        <dbReference type="ARBA" id="ARBA00022475"/>
    </source>
</evidence>
<dbReference type="PANTHER" id="PTHR24247:SF195">
    <property type="entry name" value="G-PROTEIN COUPLED RECEPTORS FAMILY 1 PROFILE DOMAIN-CONTAINING PROTEIN"/>
    <property type="match status" value="1"/>
</dbReference>
<feature type="transmembrane region" description="Helical" evidence="9">
    <location>
        <begin position="141"/>
        <end position="166"/>
    </location>
</feature>
<feature type="transmembrane region" description="Helical" evidence="9">
    <location>
        <begin position="186"/>
        <end position="212"/>
    </location>
</feature>
<dbReference type="GO" id="GO:0007197">
    <property type="term" value="P:adenylate cyclase-inhibiting G protein-coupled acetylcholine receptor signaling pathway"/>
    <property type="evidence" value="ECO:0007669"/>
    <property type="project" value="TreeGrafter"/>
</dbReference>
<dbReference type="PRINTS" id="PR00237">
    <property type="entry name" value="GPCRRHODOPSN"/>
</dbReference>
<keyword evidence="2" id="KW-1003">Cell membrane</keyword>
<dbReference type="Pfam" id="PF00001">
    <property type="entry name" value="7tm_1"/>
    <property type="match status" value="1"/>
</dbReference>
<keyword evidence="3 9" id="KW-0812">Transmembrane</keyword>
<dbReference type="Proteomes" id="UP001208570">
    <property type="component" value="Unassembled WGS sequence"/>
</dbReference>
<feature type="transmembrane region" description="Helical" evidence="9">
    <location>
        <begin position="61"/>
        <end position="83"/>
    </location>
</feature>
<dbReference type="PROSITE" id="PS50262">
    <property type="entry name" value="G_PROTEIN_RECEP_F1_2"/>
    <property type="match status" value="1"/>
</dbReference>
<keyword evidence="6 9" id="KW-0472">Membrane</keyword>
<dbReference type="SMART" id="SM01381">
    <property type="entry name" value="7TM_GPCR_Srsx"/>
    <property type="match status" value="1"/>
</dbReference>
<keyword evidence="8" id="KW-0807">Transducer</keyword>
<feature type="transmembrane region" description="Helical" evidence="9">
    <location>
        <begin position="282"/>
        <end position="301"/>
    </location>
</feature>
<keyword evidence="5" id="KW-0297">G-protein coupled receptor</keyword>
<keyword evidence="4 9" id="KW-1133">Transmembrane helix</keyword>
<evidence type="ECO:0000256" key="4">
    <source>
        <dbReference type="ARBA" id="ARBA00022989"/>
    </source>
</evidence>
<evidence type="ECO:0000256" key="5">
    <source>
        <dbReference type="ARBA" id="ARBA00023040"/>
    </source>
</evidence>
<dbReference type="Gene3D" id="1.20.1070.10">
    <property type="entry name" value="Rhodopsin 7-helix transmembrane proteins"/>
    <property type="match status" value="1"/>
</dbReference>
<dbReference type="InterPro" id="IPR017452">
    <property type="entry name" value="GPCR_Rhodpsn_7TM"/>
</dbReference>
<evidence type="ECO:0000256" key="6">
    <source>
        <dbReference type="ARBA" id="ARBA00023136"/>
    </source>
</evidence>
<dbReference type="GO" id="GO:0016907">
    <property type="term" value="F:G protein-coupled acetylcholine receptor activity"/>
    <property type="evidence" value="ECO:0007669"/>
    <property type="project" value="TreeGrafter"/>
</dbReference>
<dbReference type="InterPro" id="IPR000276">
    <property type="entry name" value="GPCR_Rhodpsn"/>
</dbReference>
<dbReference type="GO" id="GO:0007187">
    <property type="term" value="P:G protein-coupled receptor signaling pathway, coupled to cyclic nucleotide second messenger"/>
    <property type="evidence" value="ECO:0007669"/>
    <property type="project" value="TreeGrafter"/>
</dbReference>
<organism evidence="11 12">
    <name type="scientific">Paralvinella palmiformis</name>
    <dbReference type="NCBI Taxonomy" id="53620"/>
    <lineage>
        <taxon>Eukaryota</taxon>
        <taxon>Metazoa</taxon>
        <taxon>Spiralia</taxon>
        <taxon>Lophotrochozoa</taxon>
        <taxon>Annelida</taxon>
        <taxon>Polychaeta</taxon>
        <taxon>Sedentaria</taxon>
        <taxon>Canalipalpata</taxon>
        <taxon>Terebellida</taxon>
        <taxon>Terebelliformia</taxon>
        <taxon>Alvinellidae</taxon>
        <taxon>Paralvinella</taxon>
    </lineage>
</organism>
<keyword evidence="7" id="KW-0675">Receptor</keyword>
<accession>A0AAD9J9F1</accession>
<dbReference type="AlphaFoldDB" id="A0AAD9J9F1"/>
<dbReference type="GO" id="GO:0005886">
    <property type="term" value="C:plasma membrane"/>
    <property type="evidence" value="ECO:0007669"/>
    <property type="project" value="UniProtKB-SubCell"/>
</dbReference>
<dbReference type="PANTHER" id="PTHR24247">
    <property type="entry name" value="5-HYDROXYTRYPTAMINE RECEPTOR"/>
    <property type="match status" value="1"/>
</dbReference>
<evidence type="ECO:0000256" key="7">
    <source>
        <dbReference type="ARBA" id="ARBA00023170"/>
    </source>
</evidence>
<protein>
    <recommendedName>
        <fullName evidence="10">G-protein coupled receptors family 1 profile domain-containing protein</fullName>
    </recommendedName>
</protein>
<evidence type="ECO:0000256" key="3">
    <source>
        <dbReference type="ARBA" id="ARBA00022692"/>
    </source>
</evidence>
<keyword evidence="12" id="KW-1185">Reference proteome</keyword>
<sequence length="343" mass="39776">MAFFTTEAVQEYENNRSWSLHVQVLVGLIITMIGLVNIVTNVCTILSFATDRKLRIVANYYIVNLAATDLIVGISSLPFYAVYTILQWYWPFGYTFCKIWSVLDFWVCAESSLTIILISQDRLAMVRKGPRYRICETPKKALWKIGISWLLAFLLYGPAIIGYDVWRGYSTVAADDCDVEFASDFWYTLITSTIEFVTPFLVITVFNVMLYLNIRRRVKLHPVNIVHGETEASKMIIRRDKKAATNLALLVLVYFICWLPYVISTVIIAVCDTCVGEDLYEFFNWLLWLNSSLNCFLYALTNERLRRNYRKWFCWACHVYRRHVDSNVVSLNDANSESVFTVS</sequence>
<evidence type="ECO:0000259" key="10">
    <source>
        <dbReference type="PROSITE" id="PS50262"/>
    </source>
</evidence>
<dbReference type="GO" id="GO:0030425">
    <property type="term" value="C:dendrite"/>
    <property type="evidence" value="ECO:0007669"/>
    <property type="project" value="TreeGrafter"/>
</dbReference>
<gene>
    <name evidence="11" type="ORF">LSH36_474g03041</name>
</gene>
<dbReference type="GO" id="GO:0045202">
    <property type="term" value="C:synapse"/>
    <property type="evidence" value="ECO:0007669"/>
    <property type="project" value="TreeGrafter"/>
</dbReference>
<feature type="transmembrane region" description="Helical" evidence="9">
    <location>
        <begin position="247"/>
        <end position="270"/>
    </location>
</feature>
<feature type="domain" description="G-protein coupled receptors family 1 profile" evidence="10">
    <location>
        <begin position="40"/>
        <end position="298"/>
    </location>
</feature>
<dbReference type="SUPFAM" id="SSF81321">
    <property type="entry name" value="Family A G protein-coupled receptor-like"/>
    <property type="match status" value="1"/>
</dbReference>
<comment type="caution">
    <text evidence="11">The sequence shown here is derived from an EMBL/GenBank/DDBJ whole genome shotgun (WGS) entry which is preliminary data.</text>
</comment>
<dbReference type="EMBL" id="JAODUP010000474">
    <property type="protein sequence ID" value="KAK2148938.1"/>
    <property type="molecule type" value="Genomic_DNA"/>
</dbReference>
<comment type="subcellular location">
    <subcellularLocation>
        <location evidence="1">Cell membrane</location>
        <topology evidence="1">Multi-pass membrane protein</topology>
    </subcellularLocation>
</comment>
<name>A0AAD9J9F1_9ANNE</name>
<evidence type="ECO:0000313" key="12">
    <source>
        <dbReference type="Proteomes" id="UP001208570"/>
    </source>
</evidence>